<dbReference type="AlphaFoldDB" id="B7K5K8"/>
<organism evidence="4 5">
    <name type="scientific">Rippkaea orientalis (strain PCC 8801 / RF-1)</name>
    <name type="common">Cyanothece sp. (strain PCC 8801)</name>
    <dbReference type="NCBI Taxonomy" id="41431"/>
    <lineage>
        <taxon>Bacteria</taxon>
        <taxon>Bacillati</taxon>
        <taxon>Cyanobacteriota</taxon>
        <taxon>Cyanophyceae</taxon>
        <taxon>Oscillatoriophycideae</taxon>
        <taxon>Chroococcales</taxon>
        <taxon>Aphanothecaceae</taxon>
        <taxon>Rippkaea</taxon>
        <taxon>Rippkaea orientalis</taxon>
    </lineage>
</organism>
<reference evidence="5" key="1">
    <citation type="journal article" date="2011" name="MBio">
        <title>Novel metabolic attributes of the genus Cyanothece, comprising a group of unicellular nitrogen-fixing Cyanobacteria.</title>
        <authorList>
            <person name="Bandyopadhyay A."/>
            <person name="Elvitigala T."/>
            <person name="Welsh E."/>
            <person name="Stockel J."/>
            <person name="Liberton M."/>
            <person name="Min H."/>
            <person name="Sherman L.A."/>
            <person name="Pakrasi H.B."/>
        </authorList>
    </citation>
    <scope>NUCLEOTIDE SEQUENCE [LARGE SCALE GENOMIC DNA]</scope>
    <source>
        <strain evidence="5">PCC 8801</strain>
    </source>
</reference>
<dbReference type="STRING" id="41431.PCC8801_2740"/>
<dbReference type="OrthoDB" id="9774819at2"/>
<feature type="domain" description="DUF6997" evidence="2">
    <location>
        <begin position="83"/>
        <end position="262"/>
    </location>
</feature>
<dbReference type="Pfam" id="PF22515">
    <property type="entry name" value="DUF6996"/>
    <property type="match status" value="1"/>
</dbReference>
<dbReference type="Proteomes" id="UP000008204">
    <property type="component" value="Chromosome"/>
</dbReference>
<evidence type="ECO:0000259" key="2">
    <source>
        <dbReference type="Pfam" id="PF22518"/>
    </source>
</evidence>
<evidence type="ECO:0000313" key="4">
    <source>
        <dbReference type="EMBL" id="ACK66741.1"/>
    </source>
</evidence>
<dbReference type="Pfam" id="PF23871">
    <property type="entry name" value="DUF7226"/>
    <property type="match status" value="1"/>
</dbReference>
<dbReference type="InterPro" id="IPR054266">
    <property type="entry name" value="DUF6997"/>
</dbReference>
<evidence type="ECO:0000313" key="5">
    <source>
        <dbReference type="Proteomes" id="UP000008204"/>
    </source>
</evidence>
<dbReference type="eggNOG" id="ENOG502Z88T">
    <property type="taxonomic scope" value="Bacteria"/>
</dbReference>
<dbReference type="InterPro" id="IPR054265">
    <property type="entry name" value="DUF6996"/>
</dbReference>
<protein>
    <recommendedName>
        <fullName evidence="6">Translation elongation factor</fullName>
    </recommendedName>
</protein>
<dbReference type="REBASE" id="19472">
    <property type="entry name" value="Csp8801ORF2739P"/>
</dbReference>
<accession>B7K5K8</accession>
<evidence type="ECO:0000259" key="1">
    <source>
        <dbReference type="Pfam" id="PF22515"/>
    </source>
</evidence>
<dbReference type="RefSeq" id="WP_012596008.1">
    <property type="nucleotide sequence ID" value="NC_011726.1"/>
</dbReference>
<sequence>MTNIENNIKKNKNDLAWEELFEKYNILDTINNKGYFEITSDQINDVRESRLMAKFDHAIKLPQIFQDNQLSILPISRNKYIIGHFETHHKVSYDQQKVSIKVEFTPNIQSIDYTNIPSESLALNCAFNTGIIANLLEVDSSQCYYTLSGRMSTGQFSFRINNLRSDNVYHLSVNASQCEIDAGFETEDLLLIIEAKNYLVEDFLIRQLYYPYRLWQDKINKKVIPALMTYSNANNLFSLFIYEFTDTLDYNSIKLIKQVNYQILPEQIDRGDVSDIFEKVKTKIKEENSNNIPFPQADLFPKIIDLISLLSDKELGKEEISNYYEFHIRQAGYYPDAAKYLGLIEEVKSSQTKLFRLTEEGLSILSYGYKQKILSLIEKILEHRVFYEVFKTALDAADIPSKDEIISIVTPYLKDKYSPSVIDRRSRTVESWIKWIWSQID</sequence>
<gene>
    <name evidence="4" type="ordered locus">PCC8801_2740</name>
</gene>
<feature type="domain" description="DUF6996" evidence="1">
    <location>
        <begin position="14"/>
        <end position="82"/>
    </location>
</feature>
<evidence type="ECO:0008006" key="6">
    <source>
        <dbReference type="Google" id="ProtNLM"/>
    </source>
</evidence>
<keyword evidence="5" id="KW-1185">Reference proteome</keyword>
<dbReference type="KEGG" id="cyp:PCC8801_2740"/>
<dbReference type="HOGENOM" id="CLU_656773_0_0_3"/>
<feature type="domain" description="DUF7226" evidence="3">
    <location>
        <begin position="302"/>
        <end position="440"/>
    </location>
</feature>
<dbReference type="EMBL" id="CP001287">
    <property type="protein sequence ID" value="ACK66741.1"/>
    <property type="molecule type" value="Genomic_DNA"/>
</dbReference>
<proteinExistence type="predicted"/>
<dbReference type="Pfam" id="PF22518">
    <property type="entry name" value="DUF6997"/>
    <property type="match status" value="1"/>
</dbReference>
<dbReference type="InterPro" id="IPR055650">
    <property type="entry name" value="DUF7226"/>
</dbReference>
<evidence type="ECO:0000259" key="3">
    <source>
        <dbReference type="Pfam" id="PF23871"/>
    </source>
</evidence>
<name>B7K5K8_RIPO1</name>